<evidence type="ECO:0000256" key="9">
    <source>
        <dbReference type="ARBA" id="ARBA00022989"/>
    </source>
</evidence>
<evidence type="ECO:0000256" key="7">
    <source>
        <dbReference type="ARBA" id="ARBA00022824"/>
    </source>
</evidence>
<feature type="transmembrane region" description="Helical" evidence="13">
    <location>
        <begin position="300"/>
        <end position="320"/>
    </location>
</feature>
<keyword evidence="6 14" id="KW-0732">Signal</keyword>
<keyword evidence="10 13" id="KW-0472">Membrane</keyword>
<keyword evidence="4" id="KW-0813">Transport</keyword>
<evidence type="ECO:0000256" key="6">
    <source>
        <dbReference type="ARBA" id="ARBA00022729"/>
    </source>
</evidence>
<name>A0A1I7SS72_BURXY</name>
<keyword evidence="7" id="KW-0256">Endoplasmic reticulum</keyword>
<dbReference type="WBParaSite" id="BXY_1588900.1">
    <property type="protein sequence ID" value="BXY_1588900.1"/>
    <property type="gene ID" value="BXY_1588900"/>
</dbReference>
<dbReference type="AlphaFoldDB" id="A0A1I7SS72"/>
<dbReference type="GO" id="GO:0008250">
    <property type="term" value="C:oligosaccharyltransferase complex"/>
    <property type="evidence" value="ECO:0007669"/>
    <property type="project" value="TreeGrafter"/>
</dbReference>
<evidence type="ECO:0000256" key="2">
    <source>
        <dbReference type="ARBA" id="ARBA00004477"/>
    </source>
</evidence>
<dbReference type="GO" id="GO:0018279">
    <property type="term" value="P:protein N-linked glycosylation via asparagine"/>
    <property type="evidence" value="ECO:0007669"/>
    <property type="project" value="TreeGrafter"/>
</dbReference>
<keyword evidence="8" id="KW-0460">Magnesium</keyword>
<feature type="transmembrane region" description="Helical" evidence="13">
    <location>
        <begin position="183"/>
        <end position="202"/>
    </location>
</feature>
<comment type="function">
    <text evidence="1">Subunit of the oligosaccharyl transferase (OST) complex that catalyzes the initial transfer of a defined glycan (Glc(3)Man(9)GlcNAc(2) in eukaryotes) from the lipid carrier dolichol-pyrophosphate to an asparagine residue within an Asn-X-Ser/Thr consensus motif in nascent polypeptide chains, the first step in protein N-glycosylation. N-glycosylation occurs cotranslationally and the complex associates with the Sec61 complex at the channel-forming translocon complex that mediates protein translocation across the endoplasmic reticulum (ER). All subunits are required for a maximal enzyme activity.</text>
</comment>
<keyword evidence="5 13" id="KW-0812">Transmembrane</keyword>
<proteinExistence type="inferred from homology"/>
<evidence type="ECO:0000256" key="12">
    <source>
        <dbReference type="ARBA" id="ARBA00043952"/>
    </source>
</evidence>
<feature type="chain" id="PRO_5009306578" evidence="14">
    <location>
        <begin position="30"/>
        <end position="334"/>
    </location>
</feature>
<accession>A0A1I7SS72</accession>
<evidence type="ECO:0000256" key="1">
    <source>
        <dbReference type="ARBA" id="ARBA00002791"/>
    </source>
</evidence>
<dbReference type="Proteomes" id="UP000095284">
    <property type="component" value="Unplaced"/>
</dbReference>
<evidence type="ECO:0000313" key="15">
    <source>
        <dbReference type="Proteomes" id="UP000095284"/>
    </source>
</evidence>
<dbReference type="InterPro" id="IPR021149">
    <property type="entry name" value="OligosaccharylTrfase_OST3/OST6"/>
</dbReference>
<feature type="transmembrane region" description="Helical" evidence="13">
    <location>
        <begin position="267"/>
        <end position="288"/>
    </location>
</feature>
<protein>
    <submittedName>
        <fullName evidence="16">Magnesium transporter protein 1</fullName>
    </submittedName>
</protein>
<keyword evidence="11" id="KW-1015">Disulfide bond</keyword>
<feature type="signal peptide" evidence="14">
    <location>
        <begin position="1"/>
        <end position="29"/>
    </location>
</feature>
<sequence length="334" mass="38551">MLYRIFSGKMRVFLGLLALFSLILPQISAQTRSLEEKVKILQDSLLKRPFINLNNDKWRQLVRSQPRNYSMIVMFTAMGSDFQCAICKPAHEEFTIVANSYRYSYLHAKNLYFAVVDYGDNPQAFQQLNLNTAPVIFHFPARTTNKKPDQMDFQRSGFGAEAIAKFIQERTDVNIRVMRPPNYAGPIVIVLLVMLILGMLYMRRDSMDFLYSSNFWGFVCVAFVLAFQSGQMWNHIRSPPFLMTHPQSRQTSFIHGSTQYQLIAETYIVFVLYALISLGMVFLNESASGKLTDQQGKKKFFCYAGIGLVVIFFSLLLSVFRSKYQGYPYHFLFS</sequence>
<dbReference type="InterPro" id="IPR036249">
    <property type="entry name" value="Thioredoxin-like_sf"/>
</dbReference>
<evidence type="ECO:0000256" key="14">
    <source>
        <dbReference type="SAM" id="SignalP"/>
    </source>
</evidence>
<feature type="transmembrane region" description="Helical" evidence="13">
    <location>
        <begin position="214"/>
        <end position="233"/>
    </location>
</feature>
<dbReference type="GO" id="GO:0015693">
    <property type="term" value="P:magnesium ion transport"/>
    <property type="evidence" value="ECO:0007669"/>
    <property type="project" value="UniProtKB-ARBA"/>
</dbReference>
<evidence type="ECO:0000256" key="10">
    <source>
        <dbReference type="ARBA" id="ARBA00023136"/>
    </source>
</evidence>
<organism evidence="15 16">
    <name type="scientific">Bursaphelenchus xylophilus</name>
    <name type="common">Pinewood nematode worm</name>
    <name type="synonym">Aphelenchoides xylophilus</name>
    <dbReference type="NCBI Taxonomy" id="6326"/>
    <lineage>
        <taxon>Eukaryota</taxon>
        <taxon>Metazoa</taxon>
        <taxon>Ecdysozoa</taxon>
        <taxon>Nematoda</taxon>
        <taxon>Chromadorea</taxon>
        <taxon>Rhabditida</taxon>
        <taxon>Tylenchina</taxon>
        <taxon>Tylenchomorpha</taxon>
        <taxon>Aphelenchoidea</taxon>
        <taxon>Aphelenchoididae</taxon>
        <taxon>Bursaphelenchus</taxon>
    </lineage>
</organism>
<evidence type="ECO:0000256" key="8">
    <source>
        <dbReference type="ARBA" id="ARBA00022842"/>
    </source>
</evidence>
<dbReference type="PANTHER" id="PTHR12692:SF0">
    <property type="entry name" value="GH11935P"/>
    <property type="match status" value="1"/>
</dbReference>
<dbReference type="Gene3D" id="3.40.30.10">
    <property type="entry name" value="Glutaredoxin"/>
    <property type="match status" value="1"/>
</dbReference>
<dbReference type="SUPFAM" id="SSF52833">
    <property type="entry name" value="Thioredoxin-like"/>
    <property type="match status" value="1"/>
</dbReference>
<dbReference type="Pfam" id="PF04756">
    <property type="entry name" value="OST3_OST6"/>
    <property type="match status" value="1"/>
</dbReference>
<keyword evidence="9 13" id="KW-1133">Transmembrane helix</keyword>
<evidence type="ECO:0000313" key="16">
    <source>
        <dbReference type="WBParaSite" id="BXY_1588900.1"/>
    </source>
</evidence>
<reference evidence="16" key="1">
    <citation type="submission" date="2016-11" db="UniProtKB">
        <authorList>
            <consortium name="WormBaseParasite"/>
        </authorList>
    </citation>
    <scope>IDENTIFICATION</scope>
</reference>
<dbReference type="FunFam" id="3.40.30.10:FF:000009">
    <property type="entry name" value="Tumor suppressor candidate 3"/>
    <property type="match status" value="1"/>
</dbReference>
<comment type="subcellular location">
    <subcellularLocation>
        <location evidence="2">Endoplasmic reticulum membrane</location>
        <topology evidence="2">Multi-pass membrane protein</topology>
    </subcellularLocation>
</comment>
<evidence type="ECO:0000256" key="3">
    <source>
        <dbReference type="ARBA" id="ARBA00009561"/>
    </source>
</evidence>
<evidence type="ECO:0000256" key="4">
    <source>
        <dbReference type="ARBA" id="ARBA00022448"/>
    </source>
</evidence>
<dbReference type="eggNOG" id="KOG2603">
    <property type="taxonomic scope" value="Eukaryota"/>
</dbReference>
<evidence type="ECO:0000256" key="5">
    <source>
        <dbReference type="ARBA" id="ARBA00022692"/>
    </source>
</evidence>
<dbReference type="PANTHER" id="PTHR12692">
    <property type="entry name" value="DOLICHYL-DIPHOSPHOOLIGOSACCHARIDE--PROTEIN GLYCOSYLTRANSFERASE-RELATED"/>
    <property type="match status" value="1"/>
</dbReference>
<comment type="similarity">
    <text evidence="3">Belongs to the OST3/OST6 family.</text>
</comment>
<evidence type="ECO:0000256" key="11">
    <source>
        <dbReference type="ARBA" id="ARBA00023157"/>
    </source>
</evidence>
<comment type="pathway">
    <text evidence="12">Protein modification.</text>
</comment>
<evidence type="ECO:0000256" key="13">
    <source>
        <dbReference type="SAM" id="Phobius"/>
    </source>
</evidence>